<comment type="caution">
    <text evidence="1">The sequence shown here is derived from an EMBL/GenBank/DDBJ whole genome shotgun (WGS) entry which is preliminary data.</text>
</comment>
<gene>
    <name evidence="1" type="ORF">KPL71_007998</name>
</gene>
<evidence type="ECO:0000313" key="2">
    <source>
        <dbReference type="Proteomes" id="UP000829398"/>
    </source>
</evidence>
<accession>A0ACB8M335</accession>
<reference evidence="2" key="1">
    <citation type="journal article" date="2023" name="Hortic. Res.">
        <title>A chromosome-level phased genome enabling allele-level studies in sweet orange: a case study on citrus Huanglongbing tolerance.</title>
        <authorList>
            <person name="Wu B."/>
            <person name="Yu Q."/>
            <person name="Deng Z."/>
            <person name="Duan Y."/>
            <person name="Luo F."/>
            <person name="Gmitter F. Jr."/>
        </authorList>
    </citation>
    <scope>NUCLEOTIDE SEQUENCE [LARGE SCALE GENOMIC DNA]</scope>
    <source>
        <strain evidence="2">cv. Valencia</strain>
    </source>
</reference>
<sequence>MYQISVDMEPQNQQAFPWENEEQKEEEEEVGALLGRKSRLQANKTTAPPPPPAAVIGEANGGHGLAEGEIKDNHASAAAYTSHKNSHGIQSGAEVTGMKYYPALESSVLEAKYKDEELHMEEANKLQIQSSCRTEIFNHQISEEKSEILEHFDNKSGVVDEDYFDQESTEIIDVEGVLKKQNTHDLYCPNCKSCITRRVILVRKKPKIPKIHHKPRPDHKPKSHSVPENAPTNQGNDTHNVGSNDGLSNADDDGNLHRQPYIFRCLSCFTVFFPTCNGQVKYMPPSCTNWLFAIFGSYNRKPATDHQGKSGVDGNNQRTSSDNMPPGNETFEPPKHPGISSSSSSSSEVSRPVTGVAENPDQNTTDENENNIGLIIETPPDEVVSSPRAPNVGSLVDSEMKFGPKASEARRLDILKSIVYGGLAESMTSLGVVTSAAATGATTLNIFAMALANLIGGLFVVAHNLRELKNDGPEGTSTRTTSKQEDRYRELLGRRENFWVHATLVFLSYIIFGLIPPVVYGFSFRESDNRDFKIAAVGGSSLACIFLLAIGKAHNQKPPNRSYVKTVLYHVSIGFTTSGLSYVFGDLIKKLAEQLHLFDSSLEPNSMKAGWASY</sequence>
<keyword evidence="2" id="KW-1185">Reference proteome</keyword>
<evidence type="ECO:0000313" key="1">
    <source>
        <dbReference type="EMBL" id="KAH9780209.1"/>
    </source>
</evidence>
<dbReference type="EMBL" id="CM039172">
    <property type="protein sequence ID" value="KAH9780209.1"/>
    <property type="molecule type" value="Genomic_DNA"/>
</dbReference>
<protein>
    <submittedName>
        <fullName evidence="1">Membrane protein of ER body-like protein</fullName>
    </submittedName>
</protein>
<dbReference type="Proteomes" id="UP000829398">
    <property type="component" value="Chromosome 3"/>
</dbReference>
<proteinExistence type="predicted"/>
<organism evidence="1 2">
    <name type="scientific">Citrus sinensis</name>
    <name type="common">Sweet orange</name>
    <name type="synonym">Citrus aurantium var. sinensis</name>
    <dbReference type="NCBI Taxonomy" id="2711"/>
    <lineage>
        <taxon>Eukaryota</taxon>
        <taxon>Viridiplantae</taxon>
        <taxon>Streptophyta</taxon>
        <taxon>Embryophyta</taxon>
        <taxon>Tracheophyta</taxon>
        <taxon>Spermatophyta</taxon>
        <taxon>Magnoliopsida</taxon>
        <taxon>eudicotyledons</taxon>
        <taxon>Gunneridae</taxon>
        <taxon>Pentapetalae</taxon>
        <taxon>rosids</taxon>
        <taxon>malvids</taxon>
        <taxon>Sapindales</taxon>
        <taxon>Rutaceae</taxon>
        <taxon>Aurantioideae</taxon>
        <taxon>Citrus</taxon>
    </lineage>
</organism>
<name>A0ACB8M335_CITSI</name>